<dbReference type="GO" id="GO:0000340">
    <property type="term" value="F:RNA 7-methylguanosine cap binding"/>
    <property type="evidence" value="ECO:0007669"/>
    <property type="project" value="TreeGrafter"/>
</dbReference>
<keyword evidence="4" id="KW-1185">Reference proteome</keyword>
<dbReference type="Gene3D" id="3.30.760.10">
    <property type="entry name" value="RNA Cap, Translation Initiation Factor Eif4e"/>
    <property type="match status" value="1"/>
</dbReference>
<accession>A0AA36CA99</accession>
<keyword evidence="1" id="KW-0648">Protein biosynthesis</keyword>
<comment type="similarity">
    <text evidence="1">Belongs to the eukaryotic initiation factor 4E family.</text>
</comment>
<comment type="caution">
    <text evidence="3">The sequence shown here is derived from an EMBL/GenBank/DDBJ whole genome shotgun (WGS) entry which is preliminary data.</text>
</comment>
<dbReference type="Proteomes" id="UP001177023">
    <property type="component" value="Unassembled WGS sequence"/>
</dbReference>
<gene>
    <name evidence="3" type="ORF">MSPICULIGERA_LOCUS3141</name>
</gene>
<dbReference type="AlphaFoldDB" id="A0AA36CA99"/>
<evidence type="ECO:0000256" key="1">
    <source>
        <dbReference type="RuleBase" id="RU004374"/>
    </source>
</evidence>
<name>A0AA36CA99_9BILA</name>
<keyword evidence="1" id="KW-0396">Initiation factor</keyword>
<organism evidence="3 4">
    <name type="scientific">Mesorhabditis spiculigera</name>
    <dbReference type="NCBI Taxonomy" id="96644"/>
    <lineage>
        <taxon>Eukaryota</taxon>
        <taxon>Metazoa</taxon>
        <taxon>Ecdysozoa</taxon>
        <taxon>Nematoda</taxon>
        <taxon>Chromadorea</taxon>
        <taxon>Rhabditida</taxon>
        <taxon>Rhabditina</taxon>
        <taxon>Rhabditomorpha</taxon>
        <taxon>Rhabditoidea</taxon>
        <taxon>Rhabditidae</taxon>
        <taxon>Mesorhabditinae</taxon>
        <taxon>Mesorhabditis</taxon>
    </lineage>
</organism>
<proteinExistence type="inferred from homology"/>
<protein>
    <submittedName>
        <fullName evidence="3">Uncharacterized protein</fullName>
    </submittedName>
</protein>
<feature type="non-terminal residue" evidence="3">
    <location>
        <position position="1"/>
    </location>
</feature>
<dbReference type="PANTHER" id="PTHR11960">
    <property type="entry name" value="EUKARYOTIC TRANSLATION INITIATION FACTOR 4E RELATED"/>
    <property type="match status" value="1"/>
</dbReference>
<sequence length="199" mass="23317">MSTATVPWRPPGIDATRQPSPQEESSHKLAHSFTFSYFHAPRNFDGEDYSGHVQQLAVVNTVEEFWRAYCHIRRPGDINTKLDLHFFKADIRPVWEDPENVEGGKLFWRIKANFADRIWENMLLLLAGYQFEDSEDIAGVVCTMRGRERILSIWHRSKKTQEEVERFAEVVSAQLEMPSSVVWLHKSHVESFKKRRSYH</sequence>
<dbReference type="InterPro" id="IPR001040">
    <property type="entry name" value="TIF_eIF_4E"/>
</dbReference>
<dbReference type="GO" id="GO:0016281">
    <property type="term" value="C:eukaryotic translation initiation factor 4F complex"/>
    <property type="evidence" value="ECO:0007669"/>
    <property type="project" value="TreeGrafter"/>
</dbReference>
<evidence type="ECO:0000256" key="2">
    <source>
        <dbReference type="SAM" id="MobiDB-lite"/>
    </source>
</evidence>
<dbReference type="PANTHER" id="PTHR11960:SF18">
    <property type="entry name" value="EUKARYOTIC TRANSLATION INITIATION FACTOR 4E HOMOLOGOUS PROTEIN, ISOFORM B"/>
    <property type="match status" value="1"/>
</dbReference>
<dbReference type="GO" id="GO:0003743">
    <property type="term" value="F:translation initiation factor activity"/>
    <property type="evidence" value="ECO:0007669"/>
    <property type="project" value="UniProtKB-KW"/>
</dbReference>
<dbReference type="InterPro" id="IPR023398">
    <property type="entry name" value="TIF_eIF4e-like"/>
</dbReference>
<feature type="region of interest" description="Disordered" evidence="2">
    <location>
        <begin position="1"/>
        <end position="25"/>
    </location>
</feature>
<dbReference type="EMBL" id="CATQJA010000886">
    <property type="protein sequence ID" value="CAJ0564467.1"/>
    <property type="molecule type" value="Genomic_DNA"/>
</dbReference>
<evidence type="ECO:0000313" key="4">
    <source>
        <dbReference type="Proteomes" id="UP001177023"/>
    </source>
</evidence>
<evidence type="ECO:0000313" key="3">
    <source>
        <dbReference type="EMBL" id="CAJ0564467.1"/>
    </source>
</evidence>
<dbReference type="Pfam" id="PF01652">
    <property type="entry name" value="IF4E"/>
    <property type="match status" value="1"/>
</dbReference>
<reference evidence="3" key="1">
    <citation type="submission" date="2023-06" db="EMBL/GenBank/DDBJ databases">
        <authorList>
            <person name="Delattre M."/>
        </authorList>
    </citation>
    <scope>NUCLEOTIDE SEQUENCE</scope>
    <source>
        <strain evidence="3">AF72</strain>
    </source>
</reference>
<dbReference type="SUPFAM" id="SSF55418">
    <property type="entry name" value="eIF4e-like"/>
    <property type="match status" value="1"/>
</dbReference>
<keyword evidence="1" id="KW-0694">RNA-binding</keyword>